<gene>
    <name evidence="1" type="ORF">O4213_24400</name>
</gene>
<dbReference type="InterPro" id="IPR052704">
    <property type="entry name" value="ECF_Sigma-70_Domain"/>
</dbReference>
<dbReference type="InterPro" id="IPR032710">
    <property type="entry name" value="NTF2-like_dom_sf"/>
</dbReference>
<dbReference type="EMBL" id="JAPWIE010000008">
    <property type="protein sequence ID" value="MCZ4553151.1"/>
    <property type="molecule type" value="Genomic_DNA"/>
</dbReference>
<comment type="caution">
    <text evidence="1">The sequence shown here is derived from an EMBL/GenBank/DDBJ whole genome shotgun (WGS) entry which is preliminary data.</text>
</comment>
<dbReference type="SUPFAM" id="SSF54427">
    <property type="entry name" value="NTF2-like"/>
    <property type="match status" value="1"/>
</dbReference>
<evidence type="ECO:0008006" key="3">
    <source>
        <dbReference type="Google" id="ProtNLM"/>
    </source>
</evidence>
<dbReference type="RefSeq" id="WP_301573802.1">
    <property type="nucleotide sequence ID" value="NZ_JAPWIE010000008.1"/>
</dbReference>
<proteinExistence type="predicted"/>
<keyword evidence="2" id="KW-1185">Reference proteome</keyword>
<dbReference type="PANTHER" id="PTHR30173:SF43">
    <property type="entry name" value="ECF RNA POLYMERASE SIGMA FACTOR SIGI-RELATED"/>
    <property type="match status" value="1"/>
</dbReference>
<evidence type="ECO:0000313" key="1">
    <source>
        <dbReference type="EMBL" id="MCZ4553151.1"/>
    </source>
</evidence>
<sequence length="126" mass="13532">MMHPSNAYDAAVVAVATACRTGDSLTVSTWLAANVVAVIDGEGERTGRGSVSMLLVQHATTDHPSSVSVEWVNGQSGLAYRRGDRVVGIAALSVEHGLIERVWLVLSPDKLHHWTLGPFDLDQQED</sequence>
<dbReference type="Proteomes" id="UP001067235">
    <property type="component" value="Unassembled WGS sequence"/>
</dbReference>
<evidence type="ECO:0000313" key="2">
    <source>
        <dbReference type="Proteomes" id="UP001067235"/>
    </source>
</evidence>
<dbReference type="PANTHER" id="PTHR30173">
    <property type="entry name" value="SIGMA 19 FACTOR"/>
    <property type="match status" value="1"/>
</dbReference>
<protein>
    <recommendedName>
        <fullName evidence="3">Siderophore-interacting protein</fullName>
    </recommendedName>
</protein>
<organism evidence="1 2">
    <name type="scientific">Gordonia rubripertincta</name>
    <name type="common">Rhodococcus corallinus</name>
    <dbReference type="NCBI Taxonomy" id="36822"/>
    <lineage>
        <taxon>Bacteria</taxon>
        <taxon>Bacillati</taxon>
        <taxon>Actinomycetota</taxon>
        <taxon>Actinomycetes</taxon>
        <taxon>Mycobacteriales</taxon>
        <taxon>Gordoniaceae</taxon>
        <taxon>Gordonia</taxon>
    </lineage>
</organism>
<name>A0ABT4N4A5_GORRU</name>
<reference evidence="1" key="1">
    <citation type="submission" date="2022-12" db="EMBL/GenBank/DDBJ databases">
        <authorList>
            <person name="Krivoruchko A.V."/>
            <person name="Elkin A."/>
        </authorList>
    </citation>
    <scope>NUCLEOTIDE SEQUENCE</scope>
    <source>
        <strain evidence="1">IEGM 1388</strain>
    </source>
</reference>
<accession>A0ABT4N4A5</accession>